<dbReference type="Proteomes" id="UP000806528">
    <property type="component" value="Unassembled WGS sequence"/>
</dbReference>
<gene>
    <name evidence="1" type="ORF">IDM40_03525</name>
</gene>
<name>A0ABR9P1R7_9ACTN</name>
<accession>A0ABR9P1R7</accession>
<dbReference type="EMBL" id="JADBGI010000003">
    <property type="protein sequence ID" value="MBE2997783.1"/>
    <property type="molecule type" value="Genomic_DNA"/>
</dbReference>
<organism evidence="1 2">
    <name type="scientific">Nocardiopsis coralli</name>
    <dbReference type="NCBI Taxonomy" id="2772213"/>
    <lineage>
        <taxon>Bacteria</taxon>
        <taxon>Bacillati</taxon>
        <taxon>Actinomycetota</taxon>
        <taxon>Actinomycetes</taxon>
        <taxon>Streptosporangiales</taxon>
        <taxon>Nocardiopsidaceae</taxon>
        <taxon>Nocardiopsis</taxon>
    </lineage>
</organism>
<evidence type="ECO:0000313" key="1">
    <source>
        <dbReference type="EMBL" id="MBE2997783.1"/>
    </source>
</evidence>
<proteinExistence type="predicted"/>
<comment type="caution">
    <text evidence="1">The sequence shown here is derived from an EMBL/GenBank/DDBJ whole genome shotgun (WGS) entry which is preliminary data.</text>
</comment>
<keyword evidence="2" id="KW-1185">Reference proteome</keyword>
<evidence type="ECO:0000313" key="2">
    <source>
        <dbReference type="Proteomes" id="UP000806528"/>
    </source>
</evidence>
<protein>
    <recommendedName>
        <fullName evidence="3">Abi-like protein</fullName>
    </recommendedName>
</protein>
<dbReference type="RefSeq" id="WP_193120451.1">
    <property type="nucleotide sequence ID" value="NZ_JADBGI010000003.1"/>
</dbReference>
<sequence>MPDVDDAVSIVWKRLSEPRMAPYLKKAGGSRFAALAVYEWSTRTAAAAFEDIGHLEVLLRNTLDDRLREHFHEERCGIPWFLRATPVGDRVAEAVQKERARLRREQNESRDQIVAGLTFGFWSALLGTKYEDLWRECLHRAFPHASGRRKDVALELDAVRKFRNRIAHHDSMLNVDVPFETRRIFRLARYMDPEVADWLERRSRVLELYRDRPVQVEDTVVVAAKQAWPLYEKCHAYVCQAGRTFREVDRIAFYADQEIKLDVPMVVHRRDHVEWTTAASARLRASQDGRDQRIADVIEESRAQGWTEGRYQVFLLTHGRDPRHRQLPVCLPHTVVGRGTAFTQRQRYTSLHALETADSTADLCSSGKQPSPG</sequence>
<evidence type="ECO:0008006" key="3">
    <source>
        <dbReference type="Google" id="ProtNLM"/>
    </source>
</evidence>
<reference evidence="1 2" key="1">
    <citation type="submission" date="2020-09" db="EMBL/GenBank/DDBJ databases">
        <title>Diversity and distribution of actinomycetes associated with coral in the coast of Hainan.</title>
        <authorList>
            <person name="Li F."/>
        </authorList>
    </citation>
    <scope>NUCLEOTIDE SEQUENCE [LARGE SCALE GENOMIC DNA]</scope>
    <source>
        <strain evidence="1 2">HNM0947</strain>
    </source>
</reference>